<name>A0A3S1C8K0_ELYCH</name>
<evidence type="ECO:0000313" key="3">
    <source>
        <dbReference type="Proteomes" id="UP000271974"/>
    </source>
</evidence>
<gene>
    <name evidence="2" type="ORF">EGW08_006287</name>
</gene>
<feature type="region of interest" description="Disordered" evidence="1">
    <location>
        <begin position="12"/>
        <end position="104"/>
    </location>
</feature>
<feature type="compositionally biased region" description="Basic and acidic residues" evidence="1">
    <location>
        <begin position="77"/>
        <end position="104"/>
    </location>
</feature>
<sequence length="125" mass="14041">DDLDDEWWLANENESTAEKPTVGHGQVSGRLLGQSKEDIDGETNAEAKKGLKRNAEDANLKQKGKHVKKKKQSKPGQEQRKERKRITEESEEDLSKPGSAEDVKTMMSKVLMDRLGKEALEDLLP</sequence>
<comment type="caution">
    <text evidence="2">The sequence shown here is derived from an EMBL/GenBank/DDBJ whole genome shotgun (WGS) entry which is preliminary data.</text>
</comment>
<keyword evidence="3" id="KW-1185">Reference proteome</keyword>
<dbReference type="Proteomes" id="UP000271974">
    <property type="component" value="Unassembled WGS sequence"/>
</dbReference>
<proteinExistence type="predicted"/>
<dbReference type="EMBL" id="RQTK01000155">
    <property type="protein sequence ID" value="RUS85958.1"/>
    <property type="molecule type" value="Genomic_DNA"/>
</dbReference>
<organism evidence="2 3">
    <name type="scientific">Elysia chlorotica</name>
    <name type="common">Eastern emerald elysia</name>
    <name type="synonym">Sea slug</name>
    <dbReference type="NCBI Taxonomy" id="188477"/>
    <lineage>
        <taxon>Eukaryota</taxon>
        <taxon>Metazoa</taxon>
        <taxon>Spiralia</taxon>
        <taxon>Lophotrochozoa</taxon>
        <taxon>Mollusca</taxon>
        <taxon>Gastropoda</taxon>
        <taxon>Heterobranchia</taxon>
        <taxon>Euthyneura</taxon>
        <taxon>Panpulmonata</taxon>
        <taxon>Sacoglossa</taxon>
        <taxon>Placobranchoidea</taxon>
        <taxon>Plakobranchidae</taxon>
        <taxon>Elysia</taxon>
    </lineage>
</organism>
<protein>
    <submittedName>
        <fullName evidence="2">Uncharacterized protein</fullName>
    </submittedName>
</protein>
<accession>A0A3S1C8K0</accession>
<feature type="compositionally biased region" description="Basic residues" evidence="1">
    <location>
        <begin position="62"/>
        <end position="73"/>
    </location>
</feature>
<evidence type="ECO:0000313" key="2">
    <source>
        <dbReference type="EMBL" id="RUS85958.1"/>
    </source>
</evidence>
<feature type="non-terminal residue" evidence="2">
    <location>
        <position position="1"/>
    </location>
</feature>
<feature type="compositionally biased region" description="Basic and acidic residues" evidence="1">
    <location>
        <begin position="45"/>
        <end position="60"/>
    </location>
</feature>
<feature type="non-terminal residue" evidence="2">
    <location>
        <position position="125"/>
    </location>
</feature>
<reference evidence="2 3" key="1">
    <citation type="submission" date="2019-01" db="EMBL/GenBank/DDBJ databases">
        <title>A draft genome assembly of the solar-powered sea slug Elysia chlorotica.</title>
        <authorList>
            <person name="Cai H."/>
            <person name="Li Q."/>
            <person name="Fang X."/>
            <person name="Li J."/>
            <person name="Curtis N.E."/>
            <person name="Altenburger A."/>
            <person name="Shibata T."/>
            <person name="Feng M."/>
            <person name="Maeda T."/>
            <person name="Schwartz J.A."/>
            <person name="Shigenobu S."/>
            <person name="Lundholm N."/>
            <person name="Nishiyama T."/>
            <person name="Yang H."/>
            <person name="Hasebe M."/>
            <person name="Li S."/>
            <person name="Pierce S.K."/>
            <person name="Wang J."/>
        </authorList>
    </citation>
    <scope>NUCLEOTIDE SEQUENCE [LARGE SCALE GENOMIC DNA]</scope>
    <source>
        <strain evidence="2">EC2010</strain>
        <tissue evidence="2">Whole organism of an adult</tissue>
    </source>
</reference>
<dbReference type="AlphaFoldDB" id="A0A3S1C8K0"/>
<evidence type="ECO:0000256" key="1">
    <source>
        <dbReference type="SAM" id="MobiDB-lite"/>
    </source>
</evidence>